<accession>A0AC61THU4</accession>
<keyword evidence="2" id="KW-1185">Reference proteome</keyword>
<evidence type="ECO:0000313" key="2">
    <source>
        <dbReference type="Proteomes" id="UP000245918"/>
    </source>
</evidence>
<proteinExistence type="predicted"/>
<gene>
    <name evidence="1" type="ORF">DCL27_00335</name>
</gene>
<organism evidence="1 2">
    <name type="scientific">Edwardsiella tarda ATCC 15947 = NBRC 105688</name>
    <dbReference type="NCBI Taxonomy" id="667121"/>
    <lineage>
        <taxon>Bacteria</taxon>
        <taxon>Pseudomonadati</taxon>
        <taxon>Pseudomonadota</taxon>
        <taxon>Gammaproteobacteria</taxon>
        <taxon>Enterobacterales</taxon>
        <taxon>Hafniaceae</taxon>
        <taxon>Edwardsiella</taxon>
    </lineage>
</organism>
<evidence type="ECO:0000313" key="1">
    <source>
        <dbReference type="EMBL" id="UCQ00296.1"/>
    </source>
</evidence>
<dbReference type="Proteomes" id="UP000245918">
    <property type="component" value="Chromosome"/>
</dbReference>
<dbReference type="EMBL" id="CP084506">
    <property type="protein sequence ID" value="UCQ00296.1"/>
    <property type="molecule type" value="Genomic_DNA"/>
</dbReference>
<reference evidence="1" key="1">
    <citation type="submission" date="2021-09" db="EMBL/GenBank/DDBJ databases">
        <title>Comparative genomics of Edwardsiella genus reveals species-based diversity.</title>
        <authorList>
            <person name="Tekedar H.C."/>
            <person name="Kumru S."/>
            <person name="Waldbieser G.C."/>
            <person name="Reichley S.R."/>
            <person name="Lawrence M.L."/>
            <person name="Griffin M.J."/>
        </authorList>
    </citation>
    <scope>NUCLEOTIDE SEQUENCE</scope>
    <source>
        <strain evidence="1">ATCC 15947</strain>
    </source>
</reference>
<name>A0AC61THU4_EDWTA</name>
<protein>
    <submittedName>
        <fullName evidence="1">Tail protein X</fullName>
    </submittedName>
</protein>
<sequence length="66" mass="7362">MRVKALQGDTVDLLCFRHYGSTQGVTEQVLAANPGLSRALFLTAGQEVEMPDQPSIKTREMIQLWD</sequence>